<dbReference type="InterPro" id="IPR000415">
    <property type="entry name" value="Nitroreductase-like"/>
</dbReference>
<dbReference type="GO" id="GO:0016491">
    <property type="term" value="F:oxidoreductase activity"/>
    <property type="evidence" value="ECO:0007669"/>
    <property type="project" value="InterPro"/>
</dbReference>
<keyword evidence="2" id="KW-1185">Reference proteome</keyword>
<dbReference type="RefSeq" id="YP_005226058.1">
    <property type="nucleotide sequence ID" value="NC_016845.1"/>
</dbReference>
<dbReference type="STRING" id="1125630.KPHS_17580"/>
<dbReference type="GeneID" id="11846773"/>
<protein>
    <submittedName>
        <fullName evidence="1">Oxygen-insensitive NADPH nitroreductase</fullName>
    </submittedName>
</protein>
<evidence type="ECO:0000313" key="2">
    <source>
        <dbReference type="Proteomes" id="UP000007841"/>
    </source>
</evidence>
<dbReference type="RefSeq" id="WP_002896357.1">
    <property type="nucleotide sequence ID" value="NC_016845.1"/>
</dbReference>
<dbReference type="PATRIC" id="fig|1125630.4.peg.1710"/>
<accession>A0A0H3GQT9</accession>
<dbReference type="KEGG" id="kpm:KPHS_17580"/>
<dbReference type="Proteomes" id="UP000007841">
    <property type="component" value="Chromosome"/>
</dbReference>
<gene>
    <name evidence="1" type="ordered locus">KPHS_17580</name>
</gene>
<sequence>MTPTIELLRSHRSIRHFTDAPVSGRTARGDYRQRASGIYLEFFTVHLHHPYY</sequence>
<reference evidence="1 2" key="1">
    <citation type="journal article" date="2012" name="J. Bacteriol.">
        <title>Complete genome sequence of Klebsiella pneumoniae subsp. pneumoniae HS11286, a multidrug-resistant strain isolated from human sputum.</title>
        <authorList>
            <person name="Liu P."/>
            <person name="Li P."/>
            <person name="Jiang X."/>
            <person name="Bi D."/>
            <person name="Xie Y."/>
            <person name="Tai C."/>
            <person name="Deng Z."/>
            <person name="Rajakumar K."/>
            <person name="Ou H.Y."/>
        </authorList>
    </citation>
    <scope>NUCLEOTIDE SEQUENCE [LARGE SCALE GENOMIC DNA]</scope>
    <source>
        <strain evidence="1 2">HS11286</strain>
    </source>
</reference>
<dbReference type="SUPFAM" id="SSF55469">
    <property type="entry name" value="FMN-dependent nitroreductase-like"/>
    <property type="match status" value="1"/>
</dbReference>
<evidence type="ECO:0000313" key="1">
    <source>
        <dbReference type="EMBL" id="AEW60456.1"/>
    </source>
</evidence>
<dbReference type="HOGENOM" id="CLU_173892_1_0_6"/>
<organism evidence="1 2">
    <name type="scientific">Klebsiella pneumoniae subsp. pneumoniae (strain HS11286)</name>
    <dbReference type="NCBI Taxonomy" id="1125630"/>
    <lineage>
        <taxon>Bacteria</taxon>
        <taxon>Pseudomonadati</taxon>
        <taxon>Pseudomonadota</taxon>
        <taxon>Gammaproteobacteria</taxon>
        <taxon>Enterobacterales</taxon>
        <taxon>Enterobacteriaceae</taxon>
        <taxon>Klebsiella/Raoultella group</taxon>
        <taxon>Klebsiella</taxon>
        <taxon>Klebsiella pneumoniae complex</taxon>
    </lineage>
</organism>
<proteinExistence type="predicted"/>
<name>A0A0H3GQT9_KLEPH</name>
<dbReference type="EMBL" id="CP003200">
    <property type="protein sequence ID" value="AEW60456.1"/>
    <property type="molecule type" value="Genomic_DNA"/>
</dbReference>
<dbReference type="AlphaFoldDB" id="A0A0H3GQT9"/>